<dbReference type="SUPFAM" id="SSF52540">
    <property type="entry name" value="P-loop containing nucleoside triphosphate hydrolases"/>
    <property type="match status" value="1"/>
</dbReference>
<proteinExistence type="predicted"/>
<evidence type="ECO:0000256" key="1">
    <source>
        <dbReference type="ARBA" id="ARBA00057242"/>
    </source>
</evidence>
<dbReference type="InterPro" id="IPR027417">
    <property type="entry name" value="P-loop_NTPase"/>
</dbReference>
<accession>A0A4S3MT36</accession>
<dbReference type="OrthoDB" id="9815116at2"/>
<comment type="function">
    <text evidence="1">Involved in chromosome partition. Localize to both poles of the predivisional cell following completion of DNA replication.</text>
</comment>
<dbReference type="PANTHER" id="PTHR13696">
    <property type="entry name" value="P-LOOP CONTAINING NUCLEOSIDE TRIPHOSPHATE HYDROLASE"/>
    <property type="match status" value="1"/>
</dbReference>
<dbReference type="CDD" id="cd02042">
    <property type="entry name" value="ParAB_family"/>
    <property type="match status" value="1"/>
</dbReference>
<keyword evidence="5" id="KW-1185">Reference proteome</keyword>
<dbReference type="Pfam" id="PF13614">
    <property type="entry name" value="AAA_31"/>
    <property type="match status" value="1"/>
</dbReference>
<reference evidence="4 5" key="1">
    <citation type="submission" date="2019-04" db="EMBL/GenBank/DDBJ databases">
        <title>Draft genome sequence of Gemmobacter aestuarii sp. nov.</title>
        <authorList>
            <person name="Hameed A."/>
            <person name="Lin S.-Y."/>
            <person name="Shahina M."/>
            <person name="Lai W.-A."/>
            <person name="Young C.-C."/>
        </authorList>
    </citation>
    <scope>NUCLEOTIDE SEQUENCE [LARGE SCALE GENOMIC DNA]</scope>
    <source>
        <strain evidence="4 5">CC-PW-75</strain>
    </source>
</reference>
<sequence>MSGTQPAAIIAIANQKGGVGKTTTAINLSAALAELGHRVLLVDLDPQGNSSTGLGVDQSDRQVSTYDLILDGASPVSVVRPTRVEGLFISPANADLSSADIEIVSSERRSFLLRDALRQNEMEPYGFDYIFIDCPPSLSLLTVNALVAADSVLVPLQSEFFALEGLSQLMLTIREVRQSANPNLRIEGVVLTMYDVRNNLSQQVEKDARETLGELVFKTVIPRNVRLSEAPSFALSVLQYDGSSRGAESYRALAQEIAGRRGLPARKE</sequence>
<dbReference type="Proteomes" id="UP000309450">
    <property type="component" value="Unassembled WGS sequence"/>
</dbReference>
<dbReference type="PANTHER" id="PTHR13696:SF52">
    <property type="entry name" value="PARA FAMILY PROTEIN CT_582"/>
    <property type="match status" value="1"/>
</dbReference>
<name>A0A4S3MT36_9RHOB</name>
<evidence type="ECO:0000256" key="2">
    <source>
        <dbReference type="ARBA" id="ARBA00074747"/>
    </source>
</evidence>
<evidence type="ECO:0000259" key="3">
    <source>
        <dbReference type="Pfam" id="PF13614"/>
    </source>
</evidence>
<dbReference type="InterPro" id="IPR050678">
    <property type="entry name" value="DNA_Partitioning_ATPase"/>
</dbReference>
<dbReference type="PIRSF" id="PIRSF009320">
    <property type="entry name" value="Nuc_binding_HP_1000"/>
    <property type="match status" value="1"/>
</dbReference>
<dbReference type="EMBL" id="SSND01000001">
    <property type="protein sequence ID" value="THD85657.1"/>
    <property type="molecule type" value="Genomic_DNA"/>
</dbReference>
<feature type="domain" description="AAA" evidence="3">
    <location>
        <begin position="8"/>
        <end position="186"/>
    </location>
</feature>
<dbReference type="AlphaFoldDB" id="A0A4S3MT36"/>
<comment type="caution">
    <text evidence="4">The sequence shown here is derived from an EMBL/GenBank/DDBJ whole genome shotgun (WGS) entry which is preliminary data.</text>
</comment>
<gene>
    <name evidence="4" type="ORF">E7811_08200</name>
</gene>
<dbReference type="Gene3D" id="3.40.50.300">
    <property type="entry name" value="P-loop containing nucleotide triphosphate hydrolases"/>
    <property type="match status" value="1"/>
</dbReference>
<dbReference type="FunFam" id="3.40.50.300:FF:000285">
    <property type="entry name" value="Sporulation initiation inhibitor Soj"/>
    <property type="match status" value="1"/>
</dbReference>
<evidence type="ECO:0000313" key="4">
    <source>
        <dbReference type="EMBL" id="THD85657.1"/>
    </source>
</evidence>
<protein>
    <recommendedName>
        <fullName evidence="2">Chromosome partitioning protein ParA</fullName>
    </recommendedName>
</protein>
<dbReference type="RefSeq" id="WP_136394028.1">
    <property type="nucleotide sequence ID" value="NZ_SSND01000001.1"/>
</dbReference>
<dbReference type="InterPro" id="IPR025669">
    <property type="entry name" value="AAA_dom"/>
</dbReference>
<organism evidence="4 5">
    <name type="scientific">Aliigemmobacter aestuarii</name>
    <dbReference type="NCBI Taxonomy" id="1445661"/>
    <lineage>
        <taxon>Bacteria</taxon>
        <taxon>Pseudomonadati</taxon>
        <taxon>Pseudomonadota</taxon>
        <taxon>Alphaproteobacteria</taxon>
        <taxon>Rhodobacterales</taxon>
        <taxon>Paracoccaceae</taxon>
        <taxon>Aliigemmobacter</taxon>
    </lineage>
</organism>
<evidence type="ECO:0000313" key="5">
    <source>
        <dbReference type="Proteomes" id="UP000309450"/>
    </source>
</evidence>